<dbReference type="HOGENOM" id="CLU_2232225_0_0_9"/>
<keyword evidence="3" id="KW-1185">Reference proteome</keyword>
<proteinExistence type="predicted"/>
<dbReference type="Proteomes" id="UP000013520">
    <property type="component" value="Chromosome"/>
</dbReference>
<evidence type="ECO:0000313" key="2">
    <source>
        <dbReference type="EMBL" id="AGL03470.1"/>
    </source>
</evidence>
<sequence>MDLAVLLGFTAYGLFVYTKKVDQVALTISLIRIWLGYRLMHEIFVRNVPALNGLPGWGTGKQLNEVFLAISKAHWGIFGGLVDTIFIPAAGFWAIIFAVELNLSK</sequence>
<dbReference type="STRING" id="767817.Desgi_4217"/>
<dbReference type="AlphaFoldDB" id="R4KSA0"/>
<keyword evidence="1" id="KW-1133">Transmembrane helix</keyword>
<gene>
    <name evidence="2" type="ORF">Desgi_4217</name>
</gene>
<reference evidence="2 3" key="1">
    <citation type="submission" date="2012-01" db="EMBL/GenBank/DDBJ databases">
        <title>Complete sequence of Desulfotomaculum gibsoniae DSM 7213.</title>
        <authorList>
            <consortium name="US DOE Joint Genome Institute"/>
            <person name="Lucas S."/>
            <person name="Han J."/>
            <person name="Lapidus A."/>
            <person name="Cheng J.-F."/>
            <person name="Goodwin L."/>
            <person name="Pitluck S."/>
            <person name="Peters L."/>
            <person name="Ovchinnikova G."/>
            <person name="Teshima H."/>
            <person name="Detter J.C."/>
            <person name="Han C."/>
            <person name="Tapia R."/>
            <person name="Land M."/>
            <person name="Hauser L."/>
            <person name="Kyrpides N."/>
            <person name="Ivanova N."/>
            <person name="Pagani I."/>
            <person name="Parshina S."/>
            <person name="Plugge C."/>
            <person name="Muyzer G."/>
            <person name="Kuever J."/>
            <person name="Ivanova A."/>
            <person name="Nazina T."/>
            <person name="Klenk H.-P."/>
            <person name="Brambilla E."/>
            <person name="Spring S."/>
            <person name="Stams A.F."/>
            <person name="Woyke T."/>
        </authorList>
    </citation>
    <scope>NUCLEOTIDE SEQUENCE [LARGE SCALE GENOMIC DNA]</scope>
    <source>
        <strain evidence="2 3">DSM 7213</strain>
    </source>
</reference>
<accession>R4KSA0</accession>
<evidence type="ECO:0000313" key="3">
    <source>
        <dbReference type="Proteomes" id="UP000013520"/>
    </source>
</evidence>
<dbReference type="EMBL" id="CP003273">
    <property type="protein sequence ID" value="AGL03470.1"/>
    <property type="molecule type" value="Genomic_DNA"/>
</dbReference>
<keyword evidence="1" id="KW-0812">Transmembrane</keyword>
<evidence type="ECO:0000256" key="1">
    <source>
        <dbReference type="SAM" id="Phobius"/>
    </source>
</evidence>
<name>R4KSA0_9FIRM</name>
<protein>
    <submittedName>
        <fullName evidence="2">Uncharacterized protein</fullName>
    </submittedName>
</protein>
<organism evidence="2 3">
    <name type="scientific">Desulfoscipio gibsoniae DSM 7213</name>
    <dbReference type="NCBI Taxonomy" id="767817"/>
    <lineage>
        <taxon>Bacteria</taxon>
        <taxon>Bacillati</taxon>
        <taxon>Bacillota</taxon>
        <taxon>Clostridia</taxon>
        <taxon>Eubacteriales</taxon>
        <taxon>Desulfallaceae</taxon>
        <taxon>Desulfoscipio</taxon>
    </lineage>
</organism>
<feature type="transmembrane region" description="Helical" evidence="1">
    <location>
        <begin position="75"/>
        <end position="99"/>
    </location>
</feature>
<keyword evidence="1" id="KW-0472">Membrane</keyword>
<dbReference type="KEGG" id="dgi:Desgi_4217"/>